<keyword evidence="2" id="KW-1185">Reference proteome</keyword>
<dbReference type="EMBL" id="JANBUK010000274">
    <property type="protein sequence ID" value="KAJ2790730.1"/>
    <property type="molecule type" value="Genomic_DNA"/>
</dbReference>
<organism evidence="1 2">
    <name type="scientific">Coemansia linderi</name>
    <dbReference type="NCBI Taxonomy" id="2663919"/>
    <lineage>
        <taxon>Eukaryota</taxon>
        <taxon>Fungi</taxon>
        <taxon>Fungi incertae sedis</taxon>
        <taxon>Zoopagomycota</taxon>
        <taxon>Kickxellomycotina</taxon>
        <taxon>Kickxellomycetes</taxon>
        <taxon>Kickxellales</taxon>
        <taxon>Kickxellaceae</taxon>
        <taxon>Coemansia</taxon>
    </lineage>
</organism>
<proteinExistence type="predicted"/>
<sequence length="1218" mass="132184">MGSNHGQQRAPPDDTPRYSAPDSSASMAGVSHLATDPRPEQSQKTQFQATPGSMPVYAGHFQPQQQHPSMAYGAAATSAGMTSGMPGAHGVHHPPHPQQPGAISTGMLPPPRRPPITTPPHNMHSASAATLIPRPLPPHSPRSQHSLHRHSQSHSLSLMHRTQQQQQQQPAHHRPYDVLSPAPASRTFWNHYETGLLVRLWLELEAQFVANKRNAGVWAHLAQRLTEQSARHRTVRECRIKWKNMWAKHRDLVNALHMSHDAKLREFPYFEDFLAIRQRSSLHLPHQSSAQHQEASEGKVTPSDDGQYYSRAGSHPYSPSSAPVAGPAPAYTPPAPHLAADSQWSQQSYRQTSPGTFQLPHQASLASILSPPLSSNARHYPVSSSTLHHLLSPAPGPADVKPRIDSSQASPAAYAHAAIPGSSEHSQQQQQQQQRGQSIRDIAGLLHHLDQASDNYDDDDDDDIDIDIDSDSIDKSSGVDGMIARMRVLASEASAPDVSSAVYLIMNYVERESRRRHMQSERHHRVVAALADILTQSTASSTAAPSAAASRRSSGVGRGWSPQQQMGQHGLSLQSAVPRPPSCESTPTDSPPQTRPMSARESTQFAYRSQKAIGVFNAPPAAAEELVLPNKPVDETKAIGYSADGRYLAWASAAEVRVVDAQSLNTVSVISRPGIVDVQFSPSGTYVVTWERYSKSDDIAASQNLRVWDSVTGEQQGAFTQKTFSDQALQWTDDERYCAKLFSGEVRFYAPTALGKAALALKLDGITAFSVSPGLAPSVAVFVPERGSKPALVRMYAVGAFTRAVANKTFFKAEKVDFHWHRLGTNLLVMTHTEVDKTGRSYYGESSLYFLAAAGNFDCRVVLNQEGPIHDVAWNPVEKEFVVVYGFMPARAALFNHRAEMVFDFGVAHRNYVRFNPHGRVLVIAGFGNLSGVVDLWDRKKLKKMCSIDGHGTSFCEWSPDGRHLMTATLSPRLRVDNGIRIWHYSGTLVFRQEFKELYQVDWRPANIANFPQRSALSPAPPGIAAAASPGSSAGAGSDSASTASVSAAAPPKPAGAYRPPHARTREATGNGAPRSLSDMAERVTFGMSSPARSKPVPGSAAAAAAAAEKKARRRNRKATKGDGSDEESDAPSVAAAATDSEGRPPASSSSSADIEALRRIRVLKKKIGQIDVLTKKRDDGETLAANQLVKIDTRSLIESEIAELNASLTKKEAPAEP</sequence>
<reference evidence="1" key="1">
    <citation type="submission" date="2022-07" db="EMBL/GenBank/DDBJ databases">
        <title>Phylogenomic reconstructions and comparative analyses of Kickxellomycotina fungi.</title>
        <authorList>
            <person name="Reynolds N.K."/>
            <person name="Stajich J.E."/>
            <person name="Barry K."/>
            <person name="Grigoriev I.V."/>
            <person name="Crous P."/>
            <person name="Smith M.E."/>
        </authorList>
    </citation>
    <scope>NUCLEOTIDE SEQUENCE</scope>
    <source>
        <strain evidence="1">BCRC 34191</strain>
    </source>
</reference>
<dbReference type="Proteomes" id="UP001140066">
    <property type="component" value="Unassembled WGS sequence"/>
</dbReference>
<evidence type="ECO:0000313" key="1">
    <source>
        <dbReference type="EMBL" id="KAJ2790730.1"/>
    </source>
</evidence>
<protein>
    <submittedName>
        <fullName evidence="1">Uncharacterized protein</fullName>
    </submittedName>
</protein>
<name>A0ACC1KJQ5_9FUNG</name>
<gene>
    <name evidence="1" type="ORF">GGI18_001615</name>
</gene>
<comment type="caution">
    <text evidence="1">The sequence shown here is derived from an EMBL/GenBank/DDBJ whole genome shotgun (WGS) entry which is preliminary data.</text>
</comment>
<accession>A0ACC1KJQ5</accession>
<evidence type="ECO:0000313" key="2">
    <source>
        <dbReference type="Proteomes" id="UP001140066"/>
    </source>
</evidence>